<proteinExistence type="predicted"/>
<dbReference type="InParanoid" id="A0A6C2YU06"/>
<accession>A0A6C2YU06</accession>
<dbReference type="EMBL" id="LR586016">
    <property type="protein sequence ID" value="VIP05120.1"/>
    <property type="molecule type" value="Genomic_DNA"/>
</dbReference>
<dbReference type="Proteomes" id="UP000464378">
    <property type="component" value="Chromosome"/>
</dbReference>
<organism evidence="2">
    <name type="scientific">Tuwongella immobilis</name>
    <dbReference type="NCBI Taxonomy" id="692036"/>
    <lineage>
        <taxon>Bacteria</taxon>
        <taxon>Pseudomonadati</taxon>
        <taxon>Planctomycetota</taxon>
        <taxon>Planctomycetia</taxon>
        <taxon>Gemmatales</taxon>
        <taxon>Gemmataceae</taxon>
        <taxon>Tuwongella</taxon>
    </lineage>
</organism>
<keyword evidence="3" id="KW-1185">Reference proteome</keyword>
<feature type="compositionally biased region" description="Basic and acidic residues" evidence="1">
    <location>
        <begin position="126"/>
        <end position="143"/>
    </location>
</feature>
<dbReference type="KEGG" id="tim:GMBLW1_40730"/>
<name>A0A6C2YU06_9BACT</name>
<sequence>MILAVAKETKCKRPGWAETHNYCERWADTFSRNLSKSLNEKGLKNGLKDASGGGITGPLDKTVFFVPGSFPIFDPDQDHTAMKITFKDGTIFYIDCSTISAMNINNLTNGPSHIGLPGQIPPSWEKYPREPKPEKPIDLKKLGPDGMSMDGSILWGPRP</sequence>
<evidence type="ECO:0000313" key="3">
    <source>
        <dbReference type="Proteomes" id="UP000464378"/>
    </source>
</evidence>
<feature type="region of interest" description="Disordered" evidence="1">
    <location>
        <begin position="123"/>
        <end position="159"/>
    </location>
</feature>
<reference evidence="2" key="1">
    <citation type="submission" date="2019-04" db="EMBL/GenBank/DDBJ databases">
        <authorList>
            <consortium name="Science for Life Laboratories"/>
        </authorList>
    </citation>
    <scope>NUCLEOTIDE SEQUENCE</scope>
    <source>
        <strain evidence="2">MBLW1</strain>
    </source>
</reference>
<gene>
    <name evidence="2" type="ORF">GMBLW1_40730</name>
</gene>
<dbReference type="RefSeq" id="WP_162660130.1">
    <property type="nucleotide sequence ID" value="NZ_LR593887.1"/>
</dbReference>
<dbReference type="AlphaFoldDB" id="A0A6C2YU06"/>
<evidence type="ECO:0000313" key="2">
    <source>
        <dbReference type="EMBL" id="VIP05120.1"/>
    </source>
</evidence>
<dbReference type="EMBL" id="LR593887">
    <property type="protein sequence ID" value="VTS07596.1"/>
    <property type="molecule type" value="Genomic_DNA"/>
</dbReference>
<protein>
    <submittedName>
        <fullName evidence="2">Uncharacterized protein</fullName>
    </submittedName>
</protein>
<evidence type="ECO:0000256" key="1">
    <source>
        <dbReference type="SAM" id="MobiDB-lite"/>
    </source>
</evidence>